<dbReference type="VEuPathDB" id="FungiDB:SPRG_02550"/>
<organism evidence="1 2">
    <name type="scientific">Saprolegnia parasitica (strain CBS 223.65)</name>
    <dbReference type="NCBI Taxonomy" id="695850"/>
    <lineage>
        <taxon>Eukaryota</taxon>
        <taxon>Sar</taxon>
        <taxon>Stramenopiles</taxon>
        <taxon>Oomycota</taxon>
        <taxon>Saprolegniomycetes</taxon>
        <taxon>Saprolegniales</taxon>
        <taxon>Saprolegniaceae</taxon>
        <taxon>Saprolegnia</taxon>
    </lineage>
</organism>
<dbReference type="EMBL" id="KK583194">
    <property type="protein sequence ID" value="KDO32857.1"/>
    <property type="molecule type" value="Genomic_DNA"/>
</dbReference>
<protein>
    <submittedName>
        <fullName evidence="1">Uncharacterized protein</fullName>
    </submittedName>
</protein>
<dbReference type="InterPro" id="IPR036514">
    <property type="entry name" value="SGNH_hydro_sf"/>
</dbReference>
<name>A0A067D1E6_SAPPC</name>
<accession>A0A067D1E6</accession>
<dbReference type="Gene3D" id="1.25.40.10">
    <property type="entry name" value="Tetratricopeptide repeat domain"/>
    <property type="match status" value="1"/>
</dbReference>
<dbReference type="GeneID" id="24125098"/>
<dbReference type="OMA" id="PLAMVCH"/>
<evidence type="ECO:0000313" key="2">
    <source>
        <dbReference type="Proteomes" id="UP000030745"/>
    </source>
</evidence>
<evidence type="ECO:0000313" key="1">
    <source>
        <dbReference type="EMBL" id="KDO32857.1"/>
    </source>
</evidence>
<dbReference type="OrthoDB" id="435413at2759"/>
<dbReference type="AlphaFoldDB" id="A0A067D1E6"/>
<reference evidence="1 2" key="1">
    <citation type="journal article" date="2013" name="PLoS Genet.">
        <title>Distinctive expansion of potential virulence genes in the genome of the oomycete fish pathogen Saprolegnia parasitica.</title>
        <authorList>
            <person name="Jiang R.H."/>
            <person name="de Bruijn I."/>
            <person name="Haas B.J."/>
            <person name="Belmonte R."/>
            <person name="Lobach L."/>
            <person name="Christie J."/>
            <person name="van den Ackerveken G."/>
            <person name="Bottin A."/>
            <person name="Bulone V."/>
            <person name="Diaz-Moreno S.M."/>
            <person name="Dumas B."/>
            <person name="Fan L."/>
            <person name="Gaulin E."/>
            <person name="Govers F."/>
            <person name="Grenville-Briggs L.J."/>
            <person name="Horner N.R."/>
            <person name="Levin J.Z."/>
            <person name="Mammella M."/>
            <person name="Meijer H.J."/>
            <person name="Morris P."/>
            <person name="Nusbaum C."/>
            <person name="Oome S."/>
            <person name="Phillips A.J."/>
            <person name="van Rooyen D."/>
            <person name="Rzeszutek E."/>
            <person name="Saraiva M."/>
            <person name="Secombes C.J."/>
            <person name="Seidl M.F."/>
            <person name="Snel B."/>
            <person name="Stassen J.H."/>
            <person name="Sykes S."/>
            <person name="Tripathy S."/>
            <person name="van den Berg H."/>
            <person name="Vega-Arreguin J.C."/>
            <person name="Wawra S."/>
            <person name="Young S.K."/>
            <person name="Zeng Q."/>
            <person name="Dieguez-Uribeondo J."/>
            <person name="Russ C."/>
            <person name="Tyler B.M."/>
            <person name="van West P."/>
        </authorList>
    </citation>
    <scope>NUCLEOTIDE SEQUENCE [LARGE SCALE GENOMIC DNA]</scope>
    <source>
        <strain evidence="1 2">CBS 223.65</strain>
    </source>
</reference>
<dbReference type="SUPFAM" id="SSF52266">
    <property type="entry name" value="SGNH hydrolase"/>
    <property type="match status" value="1"/>
</dbReference>
<gene>
    <name evidence="1" type="ORF">SPRG_02550</name>
</gene>
<proteinExistence type="predicted"/>
<dbReference type="Gene3D" id="3.40.50.1110">
    <property type="entry name" value="SGNH hydrolase"/>
    <property type="match status" value="1"/>
</dbReference>
<dbReference type="Proteomes" id="UP000030745">
    <property type="component" value="Unassembled WGS sequence"/>
</dbReference>
<dbReference type="InterPro" id="IPR011990">
    <property type="entry name" value="TPR-like_helical_dom_sf"/>
</dbReference>
<sequence>MAKIYLHCKPAPGDTDLRAWTYVLRGPQLDRTANVLDALLALVAAHNAKFKSAIDTKGLVVTRADAVVRLEKKLSQLLVDDTCELDVTRPAPQQTAASLAAVGPLLALATKHRDRGEWRSAKALWETILRELDPHQCEAAHGLVRIYMQSSAWASAKAVAAPVLATTAATTSSSYISLCLDVAECELHLQALAPALQRLAALRVSDADVGARIERLEARLQYASGAIDAAIDTLRRRLIASNETDLEAIALYSAIAHKRGRPVEAMQMILKVLTGRATDRAVQAQFAEFLEAPHGFQHLAATLDPSSATTAPAFAYLATIAKDHSAMNGCLACFAQAVTLAPAHASYALNYLHALEVVVDHAAAYDVARAFCLRNPTVTTGGLACRDVAAALEAFPTLDSGRGSDGAELCWTSDGFVNMQRDGVAQQLLPEDDWDLLALFFAVVKILFLEGCGAPLHALVRLLEPLRVAFGHHLHQTTIRNEHAYYCCIAQLLCIQSPPLAFPSSTAIERQKMHTRRSMSAATRTRYRPHGGHLRLTPALVTGLKHWHLRRASTFYPKRHFEEVISTLPRHARIVFLLGEIDCREGILLAVEKCRYESVDEGMVATMSHFLRVLEALVCTHGFDAYIHPIVPVLDETRHLVRRYNALLRTRVEAASFCKWLDCFEDLLGDNGKLQPAYAFDGTHLHPAYLSNGFQSALAAHM</sequence>
<dbReference type="RefSeq" id="XP_012196509.1">
    <property type="nucleotide sequence ID" value="XM_012341119.1"/>
</dbReference>
<keyword evidence="2" id="KW-1185">Reference proteome</keyword>
<dbReference type="KEGG" id="spar:SPRG_02550"/>